<sequence>MEKQFDILTNNIIYINEVSENKHDRAPLLDAMMKYRDSKSVPFDVPGHKFGRGAADLAGIYGEEILALDFNSMKCLDILSNPVSVIKEAEALLADAYGGDHGFFVVNGTSAAVRSMIMAVCKPGEKIIVPRNAHKSAISGLIMSGAMPVYVQPEYDKSLGLFHGMDTDFVKKAIDENPDAKAVFVINPTYYGAVSDLREIVDYAHDRNMAVIVDEAHGAHLKFHGDLPPSAMEAGADIASISTHKTGGSMSQSSVIVSREGMVSASRIRSCLNMNGTTSSSYILMGSIDSARRNLALRGEEIFDRILELCRWARDEINKLDGFYAFGKEIKGLPGVYDFDETKLVVNTCGIGMTGFELYDLLRDEYNIQLELGDTYNVLAIISLGDSWHQLSRLVEALKDISSRKYGIKKVVNHLKDVGELECRMTPRDAYYSNTETVAFRESAGRISCESIMAYPPGIPIVIPGEVITENVIEYALFLKENNALITDIEDNGLESIKVAL</sequence>
<evidence type="ECO:0000256" key="5">
    <source>
        <dbReference type="ARBA" id="ARBA00023239"/>
    </source>
</evidence>
<dbReference type="GO" id="GO:0016831">
    <property type="term" value="F:carboxy-lyase activity"/>
    <property type="evidence" value="ECO:0007669"/>
    <property type="project" value="UniProtKB-KW"/>
</dbReference>
<evidence type="ECO:0000256" key="1">
    <source>
        <dbReference type="ARBA" id="ARBA00001933"/>
    </source>
</evidence>
<dbReference type="InterPro" id="IPR008286">
    <property type="entry name" value="Prn/Lys/Arg_de-COase_C"/>
</dbReference>
<keyword evidence="5" id="KW-0456">Lyase</keyword>
<dbReference type="SUPFAM" id="SSF53383">
    <property type="entry name" value="PLP-dependent transferases"/>
    <property type="match status" value="1"/>
</dbReference>
<accession>A0A1M6KIX1</accession>
<comment type="cofactor">
    <cofactor evidence="1">
        <name>pyridoxal 5'-phosphate</name>
        <dbReference type="ChEBI" id="CHEBI:597326"/>
    </cofactor>
</comment>
<dbReference type="Gene3D" id="3.40.640.10">
    <property type="entry name" value="Type I PLP-dependent aspartate aminotransferase-like (Major domain)"/>
    <property type="match status" value="1"/>
</dbReference>
<organism evidence="7 8">
    <name type="scientific">Dethiosulfatibacter aminovorans DSM 17477</name>
    <dbReference type="NCBI Taxonomy" id="1121476"/>
    <lineage>
        <taxon>Bacteria</taxon>
        <taxon>Bacillati</taxon>
        <taxon>Bacillota</taxon>
        <taxon>Tissierellia</taxon>
        <taxon>Dethiosulfatibacter</taxon>
    </lineage>
</organism>
<keyword evidence="8" id="KW-1185">Reference proteome</keyword>
<evidence type="ECO:0000313" key="7">
    <source>
        <dbReference type="EMBL" id="SHJ58873.1"/>
    </source>
</evidence>
<keyword evidence="3" id="KW-0210">Decarboxylase</keyword>
<comment type="similarity">
    <text evidence="2">Belongs to the Orn/Lys/Arg decarboxylase class-I family.</text>
</comment>
<dbReference type="InterPro" id="IPR015424">
    <property type="entry name" value="PyrdxlP-dep_Trfase"/>
</dbReference>
<dbReference type="STRING" id="1121476.SAMN02745751_02908"/>
<evidence type="ECO:0000256" key="3">
    <source>
        <dbReference type="ARBA" id="ARBA00022793"/>
    </source>
</evidence>
<dbReference type="Proteomes" id="UP000184052">
    <property type="component" value="Unassembled WGS sequence"/>
</dbReference>
<feature type="domain" description="Orn/Lys/Arg decarboxylases family 1 pyridoxal-P attachment site" evidence="6">
    <location>
        <begin position="240"/>
        <end position="254"/>
    </location>
</feature>
<reference evidence="7 8" key="1">
    <citation type="submission" date="2016-11" db="EMBL/GenBank/DDBJ databases">
        <authorList>
            <person name="Jaros S."/>
            <person name="Januszkiewicz K."/>
            <person name="Wedrychowicz H."/>
        </authorList>
    </citation>
    <scope>NUCLEOTIDE SEQUENCE [LARGE SCALE GENOMIC DNA]</scope>
    <source>
        <strain evidence="7 8">DSM 17477</strain>
    </source>
</reference>
<dbReference type="CDD" id="cd00615">
    <property type="entry name" value="Orn_deC_like"/>
    <property type="match status" value="1"/>
</dbReference>
<dbReference type="AlphaFoldDB" id="A0A1M6KIX1"/>
<dbReference type="EMBL" id="FQZL01000026">
    <property type="protein sequence ID" value="SHJ58873.1"/>
    <property type="molecule type" value="Genomic_DNA"/>
</dbReference>
<dbReference type="InterPro" id="IPR000310">
    <property type="entry name" value="Orn/Lys/Arg_deCO2ase_major_dom"/>
</dbReference>
<dbReference type="SUPFAM" id="SSF55904">
    <property type="entry name" value="Ornithine decarboxylase C-terminal domain"/>
    <property type="match status" value="1"/>
</dbReference>
<protein>
    <submittedName>
        <fullName evidence="7">Arginine/lysine/ornithine decarboxylase</fullName>
    </submittedName>
</protein>
<gene>
    <name evidence="7" type="ORF">SAMN02745751_02908</name>
</gene>
<keyword evidence="4" id="KW-0663">Pyridoxal phosphate</keyword>
<dbReference type="InterPro" id="IPR015421">
    <property type="entry name" value="PyrdxlP-dep_Trfase_major"/>
</dbReference>
<evidence type="ECO:0000256" key="4">
    <source>
        <dbReference type="ARBA" id="ARBA00022898"/>
    </source>
</evidence>
<evidence type="ECO:0000256" key="2">
    <source>
        <dbReference type="ARBA" id="ARBA00010671"/>
    </source>
</evidence>
<name>A0A1M6KIX1_9FIRM</name>
<dbReference type="RefSeq" id="WP_094762970.1">
    <property type="nucleotide sequence ID" value="NZ_FQZL01000026.1"/>
</dbReference>
<dbReference type="InterPro" id="IPR036633">
    <property type="entry name" value="Prn/Lys/Arg_de-COase_C_sf"/>
</dbReference>
<dbReference type="PROSITE" id="PS00703">
    <property type="entry name" value="OKR_DC_1"/>
    <property type="match status" value="1"/>
</dbReference>
<proteinExistence type="inferred from homology"/>
<dbReference type="InterPro" id="IPR052357">
    <property type="entry name" value="Orn_Lys_Arg_decarboxylase-I"/>
</dbReference>
<dbReference type="PANTHER" id="PTHR43277">
    <property type="entry name" value="ARGININE DECARBOXYLASE"/>
    <property type="match status" value="1"/>
</dbReference>
<dbReference type="PANTHER" id="PTHR43277:SF4">
    <property type="entry name" value="ARGININE DECARBOXYLASE"/>
    <property type="match status" value="1"/>
</dbReference>
<dbReference type="OrthoDB" id="9815233at2"/>
<evidence type="ECO:0000313" key="8">
    <source>
        <dbReference type="Proteomes" id="UP000184052"/>
    </source>
</evidence>
<dbReference type="Pfam" id="PF03711">
    <property type="entry name" value="OKR_DC_1_C"/>
    <property type="match status" value="1"/>
</dbReference>
<evidence type="ECO:0000259" key="6">
    <source>
        <dbReference type="PROSITE" id="PS00703"/>
    </source>
</evidence>
<dbReference type="Pfam" id="PF01276">
    <property type="entry name" value="OKR_DC_1"/>
    <property type="match status" value="1"/>
</dbReference>
<dbReference type="Gene3D" id="3.90.100.10">
    <property type="entry name" value="Orn/Lys/Arg decarboxylase, C-terminal domain"/>
    <property type="match status" value="1"/>
</dbReference>